<proteinExistence type="predicted"/>
<dbReference type="AlphaFoldDB" id="A0A0F8WIH9"/>
<gene>
    <name evidence="1" type="ORF">LCGC14_3064410</name>
</gene>
<name>A0A0F8WIH9_9ZZZZ</name>
<feature type="non-terminal residue" evidence="1">
    <location>
        <position position="55"/>
    </location>
</feature>
<protein>
    <submittedName>
        <fullName evidence="1">Uncharacterized protein</fullName>
    </submittedName>
</protein>
<dbReference type="Gene3D" id="2.40.128.30">
    <property type="entry name" value="Avidin-like"/>
    <property type="match status" value="1"/>
</dbReference>
<reference evidence="1" key="1">
    <citation type="journal article" date="2015" name="Nature">
        <title>Complex archaea that bridge the gap between prokaryotes and eukaryotes.</title>
        <authorList>
            <person name="Spang A."/>
            <person name="Saw J.H."/>
            <person name="Jorgensen S.L."/>
            <person name="Zaremba-Niedzwiedzka K."/>
            <person name="Martijn J."/>
            <person name="Lind A.E."/>
            <person name="van Eijk R."/>
            <person name="Schleper C."/>
            <person name="Guy L."/>
            <person name="Ettema T.J."/>
        </authorList>
    </citation>
    <scope>NUCLEOTIDE SEQUENCE</scope>
</reference>
<evidence type="ECO:0000313" key="1">
    <source>
        <dbReference type="EMBL" id="KKK56448.1"/>
    </source>
</evidence>
<comment type="caution">
    <text evidence="1">The sequence shown here is derived from an EMBL/GenBank/DDBJ whole genome shotgun (WGS) entry which is preliminary data.</text>
</comment>
<accession>A0A0F8WIH9</accession>
<dbReference type="SUPFAM" id="SSF50876">
    <property type="entry name" value="Avidin/streptavidin"/>
    <property type="match status" value="1"/>
</dbReference>
<dbReference type="EMBL" id="LAZR01064992">
    <property type="protein sequence ID" value="KKK56448.1"/>
    <property type="molecule type" value="Genomic_DNA"/>
</dbReference>
<sequence length="55" mass="5850">MKAEELNGFVWHSPINSTMTFEADGATGNLIGTYHSAVIDLSAPMIGRFNPKGPG</sequence>
<dbReference type="InterPro" id="IPR036896">
    <property type="entry name" value="Avidin-like_sf"/>
</dbReference>
<organism evidence="1">
    <name type="scientific">marine sediment metagenome</name>
    <dbReference type="NCBI Taxonomy" id="412755"/>
    <lineage>
        <taxon>unclassified sequences</taxon>
        <taxon>metagenomes</taxon>
        <taxon>ecological metagenomes</taxon>
    </lineage>
</organism>